<evidence type="ECO:0000313" key="3">
    <source>
        <dbReference type="Proteomes" id="UP000664521"/>
    </source>
</evidence>
<keyword evidence="3" id="KW-1185">Reference proteome</keyword>
<feature type="chain" id="PRO_5034365275" evidence="1">
    <location>
        <begin position="19"/>
        <end position="235"/>
    </location>
</feature>
<evidence type="ECO:0000256" key="1">
    <source>
        <dbReference type="SAM" id="SignalP"/>
    </source>
</evidence>
<feature type="signal peptide" evidence="1">
    <location>
        <begin position="1"/>
        <end position="18"/>
    </location>
</feature>
<proteinExistence type="predicted"/>
<dbReference type="AlphaFoldDB" id="A0A8H3EDU8"/>
<accession>A0A8H3EDU8</accession>
<dbReference type="OrthoDB" id="5419608at2759"/>
<dbReference type="EMBL" id="CAJPDS010000003">
    <property type="protein sequence ID" value="CAF9905306.1"/>
    <property type="molecule type" value="Genomic_DNA"/>
</dbReference>
<name>A0A8H3EDU8_9LECA</name>
<gene>
    <name evidence="2" type="ORF">HETSPECPRED_004946</name>
</gene>
<sequence>MQSKFILSTAALSSVAFAQLPVPSEDAQGLESLIQGAIPTEYINLIPSETKVVNDIAAYVTSITAQPEFSSAVAALETAIPLTAVESIGENPEDFILELATGTVPSWFTAIPTGVIDYIESIGEQAVSLLEADTGISSIPADLVGEVGATATEAYEYATAAYGGYATGGYPYGTGAYYPTGTAGSSGYAAPTGNSSVVPYSPSASLQAFTGAAPSKNGALGVAAIVAGVAAVLII</sequence>
<protein>
    <submittedName>
        <fullName evidence="2">Uncharacterized protein</fullName>
    </submittedName>
</protein>
<reference evidence="2" key="1">
    <citation type="submission" date="2021-03" db="EMBL/GenBank/DDBJ databases">
        <authorList>
            <person name="Tagirdzhanova G."/>
        </authorList>
    </citation>
    <scope>NUCLEOTIDE SEQUENCE</scope>
</reference>
<keyword evidence="1" id="KW-0732">Signal</keyword>
<dbReference type="Proteomes" id="UP000664521">
    <property type="component" value="Unassembled WGS sequence"/>
</dbReference>
<comment type="caution">
    <text evidence="2">The sequence shown here is derived from an EMBL/GenBank/DDBJ whole genome shotgun (WGS) entry which is preliminary data.</text>
</comment>
<organism evidence="2 3">
    <name type="scientific">Heterodermia speciosa</name>
    <dbReference type="NCBI Taxonomy" id="116794"/>
    <lineage>
        <taxon>Eukaryota</taxon>
        <taxon>Fungi</taxon>
        <taxon>Dikarya</taxon>
        <taxon>Ascomycota</taxon>
        <taxon>Pezizomycotina</taxon>
        <taxon>Lecanoromycetes</taxon>
        <taxon>OSLEUM clade</taxon>
        <taxon>Lecanoromycetidae</taxon>
        <taxon>Caliciales</taxon>
        <taxon>Physciaceae</taxon>
        <taxon>Heterodermia</taxon>
    </lineage>
</organism>
<evidence type="ECO:0000313" key="2">
    <source>
        <dbReference type="EMBL" id="CAF9905306.1"/>
    </source>
</evidence>